<dbReference type="STRING" id="576131.SAMN05444486_101450"/>
<evidence type="ECO:0000313" key="1">
    <source>
        <dbReference type="EMBL" id="SDY15061.1"/>
    </source>
</evidence>
<dbReference type="Gene3D" id="2.40.30.170">
    <property type="match status" value="1"/>
</dbReference>
<proteinExistence type="predicted"/>
<dbReference type="RefSeq" id="WP_089887496.1">
    <property type="nucleotide sequence ID" value="NZ_CALJFH010000016.1"/>
</dbReference>
<accession>A0A1H3HHY7</accession>
<dbReference type="Gene3D" id="2.40.420.20">
    <property type="match status" value="1"/>
</dbReference>
<sequence>MRFLQRGLTGLFIFAVTLGLLTYGAILVRGAVEDRMSQEARVPPARERVFSVNAQRVVTETLTPVISAYGEVKSLRTLEIRPAVGGTIVEMSETFVEGGSFAAGEVMLKIDDADARAAFERAEADQMDAEAEGRDAARALALAGDELRNAEEQAALRERALVRQRDLKARRVGTDAAVEAAEIAASAAKAAVLTRRQALAQAEARLDSSATRLARAGIQLSEAERRLAETEITARFDGVLSSVNAVEGRLVSANERLAEFVDPDALEVAFRVSTQDYGRLLEADGRLKTAKLDVILEDFGTDLATEARLSRAGAANLGGETGRALFAQLAEAKGFKPGDFVGVQIEETPIEAVSLIPATALGTDGSVLLIGEGGRLELVQVQLLRRQGDSVIIRAPELAGQLIVSKRTPLLGAGISVTAVEAGAEAVAPAAPEMIELSEERRAKLVAAVAANKMMPKDVQERLLTQLQAAEVPLKMVERIESRMGG</sequence>
<protein>
    <submittedName>
        <fullName evidence="1">HlyD family secretion protein</fullName>
    </submittedName>
</protein>
<dbReference type="PANTHER" id="PTHR30469">
    <property type="entry name" value="MULTIDRUG RESISTANCE PROTEIN MDTA"/>
    <property type="match status" value="1"/>
</dbReference>
<dbReference type="GeneID" id="78123255"/>
<dbReference type="SUPFAM" id="SSF111369">
    <property type="entry name" value="HlyD-like secretion proteins"/>
    <property type="match status" value="1"/>
</dbReference>
<organism evidence="1 2">
    <name type="scientific">Lentibacter algarum</name>
    <dbReference type="NCBI Taxonomy" id="576131"/>
    <lineage>
        <taxon>Bacteria</taxon>
        <taxon>Pseudomonadati</taxon>
        <taxon>Pseudomonadota</taxon>
        <taxon>Alphaproteobacteria</taxon>
        <taxon>Rhodobacterales</taxon>
        <taxon>Roseobacteraceae</taxon>
        <taxon>Lentibacter</taxon>
    </lineage>
</organism>
<dbReference type="EMBL" id="FNPR01000001">
    <property type="protein sequence ID" value="SDY15061.1"/>
    <property type="molecule type" value="Genomic_DNA"/>
</dbReference>
<dbReference type="Gene3D" id="2.40.50.100">
    <property type="match status" value="1"/>
</dbReference>
<evidence type="ECO:0000313" key="2">
    <source>
        <dbReference type="Proteomes" id="UP000199026"/>
    </source>
</evidence>
<reference evidence="1 2" key="1">
    <citation type="submission" date="2016-10" db="EMBL/GenBank/DDBJ databases">
        <authorList>
            <person name="de Groot N.N."/>
        </authorList>
    </citation>
    <scope>NUCLEOTIDE SEQUENCE [LARGE SCALE GENOMIC DNA]</scope>
    <source>
        <strain evidence="1 2">DSM 24677</strain>
    </source>
</reference>
<gene>
    <name evidence="1" type="ORF">SAMN05444486_101450</name>
</gene>
<dbReference type="OrthoDB" id="7626141at2"/>
<dbReference type="AlphaFoldDB" id="A0A1H3HHY7"/>
<dbReference type="GO" id="GO:1990281">
    <property type="term" value="C:efflux pump complex"/>
    <property type="evidence" value="ECO:0007669"/>
    <property type="project" value="TreeGrafter"/>
</dbReference>
<dbReference type="Proteomes" id="UP000199026">
    <property type="component" value="Unassembled WGS sequence"/>
</dbReference>
<keyword evidence="2" id="KW-1185">Reference proteome</keyword>
<name>A0A1H3HHY7_9RHOB</name>
<dbReference type="Gene3D" id="1.10.287.470">
    <property type="entry name" value="Helix hairpin bin"/>
    <property type="match status" value="1"/>
</dbReference>
<dbReference type="GO" id="GO:0015562">
    <property type="term" value="F:efflux transmembrane transporter activity"/>
    <property type="evidence" value="ECO:0007669"/>
    <property type="project" value="TreeGrafter"/>
</dbReference>